<evidence type="ECO:0000313" key="3">
    <source>
        <dbReference type="Proteomes" id="UP001642540"/>
    </source>
</evidence>
<dbReference type="EMBL" id="CAXLJM020000164">
    <property type="protein sequence ID" value="CAL8146994.1"/>
    <property type="molecule type" value="Genomic_DNA"/>
</dbReference>
<evidence type="ECO:0000256" key="1">
    <source>
        <dbReference type="SAM" id="MobiDB-lite"/>
    </source>
</evidence>
<sequence length="176" mass="20702">MPPSWGWCYKSLFRRFKILHGGKGKARIWRMHMFVFCRKFHPTIGSMEICAIRSCPESKARHLKFWFEYKGKCYQTETINEEFCGNDKQKIYVALDKSEPICMDKRPVIISLGGVKVNKRRRIRRGKKSKRCPAGFKELRNGDCRRVLKKKEDDDSDDYSDEHPYESHKGSLGYGP</sequence>
<proteinExistence type="predicted"/>
<protein>
    <submittedName>
        <fullName evidence="2">Uncharacterized protein</fullName>
    </submittedName>
</protein>
<accession>A0ABP1S9N8</accession>
<evidence type="ECO:0000313" key="2">
    <source>
        <dbReference type="EMBL" id="CAL8146994.1"/>
    </source>
</evidence>
<keyword evidence="3" id="KW-1185">Reference proteome</keyword>
<feature type="region of interest" description="Disordered" evidence="1">
    <location>
        <begin position="150"/>
        <end position="176"/>
    </location>
</feature>
<comment type="caution">
    <text evidence="2">The sequence shown here is derived from an EMBL/GenBank/DDBJ whole genome shotgun (WGS) entry which is preliminary data.</text>
</comment>
<gene>
    <name evidence="2" type="ORF">ODALV1_LOCUS31001</name>
</gene>
<organism evidence="2 3">
    <name type="scientific">Orchesella dallaii</name>
    <dbReference type="NCBI Taxonomy" id="48710"/>
    <lineage>
        <taxon>Eukaryota</taxon>
        <taxon>Metazoa</taxon>
        <taxon>Ecdysozoa</taxon>
        <taxon>Arthropoda</taxon>
        <taxon>Hexapoda</taxon>
        <taxon>Collembola</taxon>
        <taxon>Entomobryomorpha</taxon>
        <taxon>Entomobryoidea</taxon>
        <taxon>Orchesellidae</taxon>
        <taxon>Orchesellinae</taxon>
        <taxon>Orchesella</taxon>
    </lineage>
</organism>
<dbReference type="Proteomes" id="UP001642540">
    <property type="component" value="Unassembled WGS sequence"/>
</dbReference>
<name>A0ABP1S9N8_9HEXA</name>
<reference evidence="2 3" key="1">
    <citation type="submission" date="2024-08" db="EMBL/GenBank/DDBJ databases">
        <authorList>
            <person name="Cucini C."/>
            <person name="Frati F."/>
        </authorList>
    </citation>
    <scope>NUCLEOTIDE SEQUENCE [LARGE SCALE GENOMIC DNA]</scope>
</reference>